<accession>W9Z583</accession>
<dbReference type="HOGENOM" id="CLU_2722328_0_0_1"/>
<organism evidence="1">
    <name type="scientific">Fusarium oxysporum f. sp. melonis 26406</name>
    <dbReference type="NCBI Taxonomy" id="1089452"/>
    <lineage>
        <taxon>Eukaryota</taxon>
        <taxon>Fungi</taxon>
        <taxon>Dikarya</taxon>
        <taxon>Ascomycota</taxon>
        <taxon>Pezizomycotina</taxon>
        <taxon>Sordariomycetes</taxon>
        <taxon>Hypocreomycetidae</taxon>
        <taxon>Hypocreales</taxon>
        <taxon>Nectriaceae</taxon>
        <taxon>Fusarium</taxon>
        <taxon>Fusarium oxysporum species complex</taxon>
    </lineage>
</organism>
<reference evidence="1" key="2">
    <citation type="submission" date="2012-05" db="EMBL/GenBank/DDBJ databases">
        <title>Annotation of the Genome Sequence of Fusarium oxysporum f. sp. melonis 26406.</title>
        <authorList>
            <consortium name="The Broad Institute Genomics Platform"/>
            <person name="Ma L.-J."/>
            <person name="Corby-Kistler H."/>
            <person name="Broz K."/>
            <person name="Gale L.R."/>
            <person name="Jonkers W."/>
            <person name="O'Donnell K."/>
            <person name="Ploetz R."/>
            <person name="Steinberg C."/>
            <person name="Schwartz D.C."/>
            <person name="VanEtten H."/>
            <person name="Zhou S."/>
            <person name="Young S.K."/>
            <person name="Zeng Q."/>
            <person name="Gargeya S."/>
            <person name="Fitzgerald M."/>
            <person name="Abouelleil A."/>
            <person name="Alvarado L."/>
            <person name="Chapman S.B."/>
            <person name="Gainer-Dewar J."/>
            <person name="Goldberg J."/>
            <person name="Griggs A."/>
            <person name="Gujja S."/>
            <person name="Hansen M."/>
            <person name="Howarth C."/>
            <person name="Imamovic A."/>
            <person name="Ireland A."/>
            <person name="Larimer J."/>
            <person name="McCowan C."/>
            <person name="Murphy C."/>
            <person name="Pearson M."/>
            <person name="Poon T.W."/>
            <person name="Priest M."/>
            <person name="Roberts A."/>
            <person name="Saif S."/>
            <person name="Shea T."/>
            <person name="Sykes S."/>
            <person name="Wortman J."/>
            <person name="Nusbaum C."/>
            <person name="Birren B."/>
        </authorList>
    </citation>
    <scope>NUCLEOTIDE SEQUENCE</scope>
    <source>
        <strain evidence="1">26406</strain>
    </source>
</reference>
<proteinExistence type="predicted"/>
<protein>
    <submittedName>
        <fullName evidence="1">Uncharacterized protein</fullName>
    </submittedName>
</protein>
<dbReference type="OrthoDB" id="3934656at2759"/>
<dbReference type="VEuPathDB" id="FungiDB:FOMG_16914"/>
<reference evidence="1" key="1">
    <citation type="submission" date="2012-04" db="EMBL/GenBank/DDBJ databases">
        <title>The Genome Sequence of Fusarium oxysporum melonis.</title>
        <authorList>
            <consortium name="The Broad Institute Genome Sequencing Platform"/>
            <person name="Ma L.-J."/>
            <person name="Gale L.R."/>
            <person name="Schwartz D.C."/>
            <person name="Zhou S."/>
            <person name="Corby-Kistler H."/>
            <person name="Young S.K."/>
            <person name="Zeng Q."/>
            <person name="Gargeya S."/>
            <person name="Fitzgerald M."/>
            <person name="Haas B."/>
            <person name="Abouelleil A."/>
            <person name="Alvarado L."/>
            <person name="Arachchi H.M."/>
            <person name="Berlin A."/>
            <person name="Brown A."/>
            <person name="Chapman S.B."/>
            <person name="Chen Z."/>
            <person name="Dunbar C."/>
            <person name="Freedman E."/>
            <person name="Gearin G."/>
            <person name="Goldberg J."/>
            <person name="Griggs A."/>
            <person name="Gujja S."/>
            <person name="Heiman D."/>
            <person name="Howarth C."/>
            <person name="Larson L."/>
            <person name="Lui A."/>
            <person name="MacDonald P.J.P."/>
            <person name="Montmayeur A."/>
            <person name="Murphy C."/>
            <person name="Neiman D."/>
            <person name="Pearson M."/>
            <person name="Priest M."/>
            <person name="Roberts A."/>
            <person name="Saif S."/>
            <person name="Shea T."/>
            <person name="Shenoy N."/>
            <person name="Sisk P."/>
            <person name="Stolte C."/>
            <person name="Sykes S."/>
            <person name="Wortman J."/>
            <person name="Nusbaum C."/>
            <person name="Birren B."/>
        </authorList>
    </citation>
    <scope>NUCLEOTIDE SEQUENCE</scope>
    <source>
        <strain evidence="1">26406</strain>
    </source>
</reference>
<name>W9Z583_FUSOX</name>
<dbReference type="Proteomes" id="UP000030703">
    <property type="component" value="Unassembled WGS sequence"/>
</dbReference>
<dbReference type="AlphaFoldDB" id="W9Z583"/>
<evidence type="ECO:0000313" key="1">
    <source>
        <dbReference type="EMBL" id="EXK26510.1"/>
    </source>
</evidence>
<gene>
    <name evidence="1" type="ORF">FOMG_16914</name>
</gene>
<sequence>MASPTKRDKIKAKLIPGYSRREMPDLESNIDEQIQNLIQLIRDRYISKSGEFRPLLWSKVASLFTLETKVQF</sequence>
<dbReference type="EMBL" id="JH659359">
    <property type="protein sequence ID" value="EXK26510.1"/>
    <property type="molecule type" value="Genomic_DNA"/>
</dbReference>